<dbReference type="Gene3D" id="1.10.10.60">
    <property type="entry name" value="Homeodomain-like"/>
    <property type="match status" value="2"/>
</dbReference>
<keyword evidence="2" id="KW-0238">DNA-binding</keyword>
<dbReference type="PANTHER" id="PTHR43280:SF30">
    <property type="entry name" value="MMSAB OPERON REGULATORY PROTEIN"/>
    <property type="match status" value="1"/>
</dbReference>
<dbReference type="InterPro" id="IPR018060">
    <property type="entry name" value="HTH_AraC"/>
</dbReference>
<dbReference type="GO" id="GO:0043565">
    <property type="term" value="F:sequence-specific DNA binding"/>
    <property type="evidence" value="ECO:0007669"/>
    <property type="project" value="InterPro"/>
</dbReference>
<evidence type="ECO:0000313" key="6">
    <source>
        <dbReference type="Proteomes" id="UP000776700"/>
    </source>
</evidence>
<accession>A0A921N1C5</accession>
<reference evidence="5" key="1">
    <citation type="journal article" date="2021" name="PeerJ">
        <title>Extensive microbial diversity within the chicken gut microbiome revealed by metagenomics and culture.</title>
        <authorList>
            <person name="Gilroy R."/>
            <person name="Ravi A."/>
            <person name="Getino M."/>
            <person name="Pursley I."/>
            <person name="Horton D.L."/>
            <person name="Alikhan N.F."/>
            <person name="Baker D."/>
            <person name="Gharbi K."/>
            <person name="Hall N."/>
            <person name="Watson M."/>
            <person name="Adriaenssens E.M."/>
            <person name="Foster-Nyarko E."/>
            <person name="Jarju S."/>
            <person name="Secka A."/>
            <person name="Antonio M."/>
            <person name="Oren A."/>
            <person name="Chaudhuri R.R."/>
            <person name="La Ragione R."/>
            <person name="Hildebrand F."/>
            <person name="Pallen M.J."/>
        </authorList>
    </citation>
    <scope>NUCLEOTIDE SEQUENCE</scope>
    <source>
        <strain evidence="5">1277</strain>
    </source>
</reference>
<organism evidence="5 6">
    <name type="scientific">Romboutsia timonensis</name>
    <dbReference type="NCBI Taxonomy" id="1776391"/>
    <lineage>
        <taxon>Bacteria</taxon>
        <taxon>Bacillati</taxon>
        <taxon>Bacillota</taxon>
        <taxon>Clostridia</taxon>
        <taxon>Peptostreptococcales</taxon>
        <taxon>Peptostreptococcaceae</taxon>
        <taxon>Romboutsia</taxon>
    </lineage>
</organism>
<dbReference type="CDD" id="cd06986">
    <property type="entry name" value="cupin_MmsR-like_N"/>
    <property type="match status" value="1"/>
</dbReference>
<evidence type="ECO:0000259" key="4">
    <source>
        <dbReference type="PROSITE" id="PS01124"/>
    </source>
</evidence>
<dbReference type="InterPro" id="IPR009057">
    <property type="entry name" value="Homeodomain-like_sf"/>
</dbReference>
<dbReference type="Pfam" id="PF02311">
    <property type="entry name" value="AraC_binding"/>
    <property type="match status" value="1"/>
</dbReference>
<feature type="domain" description="HTH araC/xylS-type" evidence="4">
    <location>
        <begin position="184"/>
        <end position="282"/>
    </location>
</feature>
<dbReference type="InterPro" id="IPR020449">
    <property type="entry name" value="Tscrpt_reg_AraC-type_HTH"/>
</dbReference>
<reference evidence="5" key="2">
    <citation type="submission" date="2021-09" db="EMBL/GenBank/DDBJ databases">
        <authorList>
            <person name="Gilroy R."/>
        </authorList>
    </citation>
    <scope>NUCLEOTIDE SEQUENCE</scope>
    <source>
        <strain evidence="5">1277</strain>
    </source>
</reference>
<dbReference type="Proteomes" id="UP000776700">
    <property type="component" value="Unassembled WGS sequence"/>
</dbReference>
<sequence length="288" mass="33465">MSSYIYYENNAVKYLESTLQDNVDLYLCFCGIEVCKPSYSFGPAIREQYIIHYILDGKGSYQVGDKVYNLEKNQGFLICPGDLTYYEADKDNPWTYIWVAFNGIKSIQYLKYANLSNKNLIFESPHNEKLKDYVLDMLKINKIRSNCDELKLQGLLYLFLSTISESIDNNMSEITDVSSDLYIEKSIDFINNNFTNNIKVTDIANYVGLNRSYLSSLFKKSLNLSPQEFLLKFRMNKAYELLKNPKLSVGDVSRSVGYMDPLTFSKTFKKYSGYSPKQYRENIHKNKL</sequence>
<keyword evidence="1" id="KW-0805">Transcription regulation</keyword>
<evidence type="ECO:0000256" key="3">
    <source>
        <dbReference type="ARBA" id="ARBA00023163"/>
    </source>
</evidence>
<evidence type="ECO:0000256" key="2">
    <source>
        <dbReference type="ARBA" id="ARBA00023125"/>
    </source>
</evidence>
<name>A0A921N1C5_9FIRM</name>
<dbReference type="SMART" id="SM00342">
    <property type="entry name" value="HTH_ARAC"/>
    <property type="match status" value="1"/>
</dbReference>
<dbReference type="PANTHER" id="PTHR43280">
    <property type="entry name" value="ARAC-FAMILY TRANSCRIPTIONAL REGULATOR"/>
    <property type="match status" value="1"/>
</dbReference>
<dbReference type="PRINTS" id="PR00032">
    <property type="entry name" value="HTHARAC"/>
</dbReference>
<dbReference type="InterPro" id="IPR037923">
    <property type="entry name" value="HTH-like"/>
</dbReference>
<keyword evidence="3" id="KW-0804">Transcription</keyword>
<dbReference type="EMBL" id="DYUB01000179">
    <property type="protein sequence ID" value="HJG96560.1"/>
    <property type="molecule type" value="Genomic_DNA"/>
</dbReference>
<dbReference type="Gene3D" id="2.60.120.280">
    <property type="entry name" value="Regulatory protein AraC"/>
    <property type="match status" value="1"/>
</dbReference>
<dbReference type="SUPFAM" id="SSF46689">
    <property type="entry name" value="Homeodomain-like"/>
    <property type="match status" value="2"/>
</dbReference>
<dbReference type="Pfam" id="PF12833">
    <property type="entry name" value="HTH_18"/>
    <property type="match status" value="1"/>
</dbReference>
<dbReference type="InterPro" id="IPR003313">
    <property type="entry name" value="AraC-bd"/>
</dbReference>
<comment type="caution">
    <text evidence="5">The sequence shown here is derived from an EMBL/GenBank/DDBJ whole genome shotgun (WGS) entry which is preliminary data.</text>
</comment>
<evidence type="ECO:0000313" key="5">
    <source>
        <dbReference type="EMBL" id="HJG96560.1"/>
    </source>
</evidence>
<dbReference type="SUPFAM" id="SSF51215">
    <property type="entry name" value="Regulatory protein AraC"/>
    <property type="match status" value="1"/>
</dbReference>
<dbReference type="AlphaFoldDB" id="A0A921N1C5"/>
<evidence type="ECO:0000256" key="1">
    <source>
        <dbReference type="ARBA" id="ARBA00023015"/>
    </source>
</evidence>
<gene>
    <name evidence="5" type="ORF">K8V90_05595</name>
</gene>
<proteinExistence type="predicted"/>
<dbReference type="PROSITE" id="PS01124">
    <property type="entry name" value="HTH_ARAC_FAMILY_2"/>
    <property type="match status" value="1"/>
</dbReference>
<dbReference type="GO" id="GO:0003700">
    <property type="term" value="F:DNA-binding transcription factor activity"/>
    <property type="evidence" value="ECO:0007669"/>
    <property type="project" value="InterPro"/>
</dbReference>
<protein>
    <submittedName>
        <fullName evidence="5">AraC family ligand binding domain-containing protein</fullName>
    </submittedName>
</protein>